<dbReference type="InterPro" id="IPR011251">
    <property type="entry name" value="Luciferase-like_dom"/>
</dbReference>
<name>A0ABV5YDA2_9ACTN</name>
<dbReference type="InterPro" id="IPR050766">
    <property type="entry name" value="Bact_Lucif_Oxidored"/>
</dbReference>
<comment type="caution">
    <text evidence="3">The sequence shown here is derived from an EMBL/GenBank/DDBJ whole genome shotgun (WGS) entry which is preliminary data.</text>
</comment>
<dbReference type="PANTHER" id="PTHR30137:SF6">
    <property type="entry name" value="LUCIFERASE-LIKE MONOOXYGENASE"/>
    <property type="match status" value="1"/>
</dbReference>
<evidence type="ECO:0000259" key="2">
    <source>
        <dbReference type="Pfam" id="PF00296"/>
    </source>
</evidence>
<dbReference type="EC" id="1.-.-.-" evidence="3"/>
<dbReference type="Gene3D" id="3.20.20.30">
    <property type="entry name" value="Luciferase-like domain"/>
    <property type="match status" value="1"/>
</dbReference>
<dbReference type="PANTHER" id="PTHR30137">
    <property type="entry name" value="LUCIFERASE-LIKE MONOOXYGENASE"/>
    <property type="match status" value="1"/>
</dbReference>
<comment type="similarity">
    <text evidence="1">To bacterial alkanal monooxygenase alpha and beta chains.</text>
</comment>
<dbReference type="GO" id="GO:0016491">
    <property type="term" value="F:oxidoreductase activity"/>
    <property type="evidence" value="ECO:0007669"/>
    <property type="project" value="UniProtKB-KW"/>
</dbReference>
<dbReference type="RefSeq" id="WP_378199799.1">
    <property type="nucleotide sequence ID" value="NZ_JBHLZP010000070.1"/>
</dbReference>
<organism evidence="3 4">
    <name type="scientific">Actinoallomurus acaciae</name>
    <dbReference type="NCBI Taxonomy" id="502577"/>
    <lineage>
        <taxon>Bacteria</taxon>
        <taxon>Bacillati</taxon>
        <taxon>Actinomycetota</taxon>
        <taxon>Actinomycetes</taxon>
        <taxon>Streptosporangiales</taxon>
        <taxon>Thermomonosporaceae</taxon>
        <taxon>Actinoallomurus</taxon>
    </lineage>
</organism>
<dbReference type="InterPro" id="IPR019949">
    <property type="entry name" value="CmoO-like"/>
</dbReference>
<dbReference type="Pfam" id="PF00296">
    <property type="entry name" value="Bac_luciferase"/>
    <property type="match status" value="1"/>
</dbReference>
<evidence type="ECO:0000313" key="3">
    <source>
        <dbReference type="EMBL" id="MFB9833007.1"/>
    </source>
</evidence>
<dbReference type="InterPro" id="IPR036661">
    <property type="entry name" value="Luciferase-like_sf"/>
</dbReference>
<feature type="domain" description="Luciferase-like" evidence="2">
    <location>
        <begin position="7"/>
        <end position="282"/>
    </location>
</feature>
<dbReference type="SUPFAM" id="SSF51679">
    <property type="entry name" value="Bacterial luciferase-like"/>
    <property type="match status" value="1"/>
</dbReference>
<dbReference type="NCBIfam" id="TIGR03558">
    <property type="entry name" value="oxido_grp_1"/>
    <property type="match status" value="1"/>
</dbReference>
<reference evidence="3 4" key="1">
    <citation type="submission" date="2024-09" db="EMBL/GenBank/DDBJ databases">
        <authorList>
            <person name="Sun Q."/>
            <person name="Mori K."/>
        </authorList>
    </citation>
    <scope>NUCLEOTIDE SEQUENCE [LARGE SCALE GENOMIC DNA]</scope>
    <source>
        <strain evidence="3 4">TBRC 0563</strain>
    </source>
</reference>
<accession>A0ABV5YDA2</accession>
<keyword evidence="4" id="KW-1185">Reference proteome</keyword>
<proteinExistence type="predicted"/>
<dbReference type="EMBL" id="JBHLZP010000070">
    <property type="protein sequence ID" value="MFB9833007.1"/>
    <property type="molecule type" value="Genomic_DNA"/>
</dbReference>
<dbReference type="Proteomes" id="UP001589627">
    <property type="component" value="Unassembled WGS sequence"/>
</dbReference>
<gene>
    <name evidence="3" type="ORF">ACFFNX_12500</name>
</gene>
<protein>
    <submittedName>
        <fullName evidence="3">MsnO8 family LLM class oxidoreductase</fullName>
        <ecNumber evidence="3">1.-.-.-</ecNumber>
    </submittedName>
</protein>
<evidence type="ECO:0000313" key="4">
    <source>
        <dbReference type="Proteomes" id="UP001589627"/>
    </source>
</evidence>
<keyword evidence="3" id="KW-0560">Oxidoreductase</keyword>
<evidence type="ECO:0000256" key="1">
    <source>
        <dbReference type="ARBA" id="ARBA00007789"/>
    </source>
</evidence>
<sequence>MLALPVIEAGRSLSEKMSDMTAIAAAADDLGYHRIWYPEHHSAPGMADFPPAVMIAHAAAVTSRIRVGSGGVLAPFHVPLSVAEQFGALTLLHPRRIDIGIGRGPGTFDKAAIRALRRERDMPTREEYAADVAEVLRLMADRPEAPEPWMLASSVEGAGLAAELGLPLSFAHHIRPDSAAEAIERYRTAFRPSLWAEASRVMVSVTTVCADTDAQAERLLLPFHLTMAAIGAFGAGPAPLPTPAAAAEHMVSPKEEPFLHALRAHSAVGAPETVIGRLEKVARVLDADELILSTPVDDANHHMHSLELVARGWKTCSADNDR</sequence>